<protein>
    <recommendedName>
        <fullName evidence="4">Outer membrane lipoprotein</fullName>
    </recommendedName>
</protein>
<sequence length="127" mass="13626">MRRALLPVLLLSGCTQGFASNQADLMRSPPPSLPDTATAYWNDRQDGTYGALTVAPGRYRYGNALCRTARITSIDDRGRTTHDRMLLYCAVSDGHFVLEPSLSCRSVGGNALSCRGPAGDVLVLPPA</sequence>
<feature type="chain" id="PRO_5046900491" description="Outer membrane lipoprotein" evidence="1">
    <location>
        <begin position="20"/>
        <end position="127"/>
    </location>
</feature>
<reference evidence="2 3" key="1">
    <citation type="submission" date="2022-06" db="EMBL/GenBank/DDBJ databases">
        <title>Endosaccharibacter gen. nov., sp. nov., endophytic bacteria isolated from sugarcane.</title>
        <authorList>
            <person name="Pitiwittayakul N."/>
            <person name="Yukphan P."/>
            <person name="Charoenyingcharoen P."/>
            <person name="Tanasupawat S."/>
        </authorList>
    </citation>
    <scope>NUCLEOTIDE SEQUENCE [LARGE SCALE GENOMIC DNA]</scope>
    <source>
        <strain evidence="2 3">KSS8</strain>
    </source>
</reference>
<keyword evidence="3" id="KW-1185">Reference proteome</keyword>
<evidence type="ECO:0008006" key="4">
    <source>
        <dbReference type="Google" id="ProtNLM"/>
    </source>
</evidence>
<keyword evidence="1" id="KW-0732">Signal</keyword>
<feature type="signal peptide" evidence="1">
    <location>
        <begin position="1"/>
        <end position="19"/>
    </location>
</feature>
<evidence type="ECO:0000313" key="3">
    <source>
        <dbReference type="Proteomes" id="UP001524587"/>
    </source>
</evidence>
<dbReference type="RefSeq" id="WP_422862985.1">
    <property type="nucleotide sequence ID" value="NZ_JAMSKV010000002.1"/>
</dbReference>
<dbReference type="Proteomes" id="UP001524587">
    <property type="component" value="Unassembled WGS sequence"/>
</dbReference>
<dbReference type="EMBL" id="JAMSKV010000002">
    <property type="protein sequence ID" value="MCQ8277542.1"/>
    <property type="molecule type" value="Genomic_DNA"/>
</dbReference>
<name>A0ABT1W3T3_9PROT</name>
<evidence type="ECO:0000256" key="1">
    <source>
        <dbReference type="SAM" id="SignalP"/>
    </source>
</evidence>
<comment type="caution">
    <text evidence="2">The sequence shown here is derived from an EMBL/GenBank/DDBJ whole genome shotgun (WGS) entry which is preliminary data.</text>
</comment>
<proteinExistence type="predicted"/>
<accession>A0ABT1W3T3</accession>
<evidence type="ECO:0000313" key="2">
    <source>
        <dbReference type="EMBL" id="MCQ8277542.1"/>
    </source>
</evidence>
<organism evidence="2 3">
    <name type="scientific">Endosaccharibacter trunci</name>
    <dbReference type="NCBI Taxonomy" id="2812733"/>
    <lineage>
        <taxon>Bacteria</taxon>
        <taxon>Pseudomonadati</taxon>
        <taxon>Pseudomonadota</taxon>
        <taxon>Alphaproteobacteria</taxon>
        <taxon>Acetobacterales</taxon>
        <taxon>Acetobacteraceae</taxon>
        <taxon>Endosaccharibacter</taxon>
    </lineage>
</organism>
<gene>
    <name evidence="2" type="ORF">NFI95_03635</name>
</gene>